<dbReference type="InterPro" id="IPR018919">
    <property type="entry name" value="DUF2484"/>
</dbReference>
<comment type="caution">
    <text evidence="2">The sequence shown here is derived from an EMBL/GenBank/DDBJ whole genome shotgun (WGS) entry which is preliminary data.</text>
</comment>
<evidence type="ECO:0000256" key="1">
    <source>
        <dbReference type="SAM" id="Phobius"/>
    </source>
</evidence>
<dbReference type="EMBL" id="JAABNT010000001">
    <property type="protein sequence ID" value="NEK21109.1"/>
    <property type="molecule type" value="Genomic_DNA"/>
</dbReference>
<feature type="transmembrane region" description="Helical" evidence="1">
    <location>
        <begin position="26"/>
        <end position="43"/>
    </location>
</feature>
<dbReference type="AlphaFoldDB" id="A0A6P0C4M8"/>
<sequence>MMLLWLCVIWVFASVAVAMLPMRHQYIPGVILLLAAPVLIIMIGQQVGWIAALLGLAAFVSMFRNPLLFILAKLRGQNPELPE</sequence>
<accession>A0A6P0C4M8</accession>
<dbReference type="Pfam" id="PF10658">
    <property type="entry name" value="DUF2484"/>
    <property type="match status" value="1"/>
</dbReference>
<dbReference type="Proteomes" id="UP000468591">
    <property type="component" value="Unassembled WGS sequence"/>
</dbReference>
<evidence type="ECO:0000313" key="3">
    <source>
        <dbReference type="Proteomes" id="UP000468591"/>
    </source>
</evidence>
<keyword evidence="1" id="KW-0812">Transmembrane</keyword>
<proteinExistence type="predicted"/>
<organism evidence="2 3">
    <name type="scientific">Sulfitobacter sediminilitoris</name>
    <dbReference type="NCBI Taxonomy" id="2698830"/>
    <lineage>
        <taxon>Bacteria</taxon>
        <taxon>Pseudomonadati</taxon>
        <taxon>Pseudomonadota</taxon>
        <taxon>Alphaproteobacteria</taxon>
        <taxon>Rhodobacterales</taxon>
        <taxon>Roseobacteraceae</taxon>
        <taxon>Sulfitobacter</taxon>
    </lineage>
</organism>
<keyword evidence="1" id="KW-0472">Membrane</keyword>
<keyword evidence="1" id="KW-1133">Transmembrane helix</keyword>
<feature type="transmembrane region" description="Helical" evidence="1">
    <location>
        <begin position="50"/>
        <end position="72"/>
    </location>
</feature>
<evidence type="ECO:0000313" key="2">
    <source>
        <dbReference type="EMBL" id="NEK21109.1"/>
    </source>
</evidence>
<gene>
    <name evidence="2" type="ORF">GV827_01650</name>
</gene>
<keyword evidence="3" id="KW-1185">Reference proteome</keyword>
<reference evidence="2 3" key="1">
    <citation type="submission" date="2020-01" db="EMBL/GenBank/DDBJ databases">
        <title>Sulfitobacter sediminilitoris sp. nov., isolated from a tidal flat.</title>
        <authorList>
            <person name="Park S."/>
            <person name="Yoon J.-H."/>
        </authorList>
    </citation>
    <scope>NUCLEOTIDE SEQUENCE [LARGE SCALE GENOMIC DNA]</scope>
    <source>
        <strain evidence="2 3">JBTF-M27</strain>
    </source>
</reference>
<dbReference type="RefSeq" id="WP_164351948.1">
    <property type="nucleotide sequence ID" value="NZ_JAABNT010000001.1"/>
</dbReference>
<protein>
    <submittedName>
        <fullName evidence="2">DUF2484 family protein</fullName>
    </submittedName>
</protein>
<name>A0A6P0C4M8_9RHOB</name>